<feature type="transmembrane region" description="Helical" evidence="12">
    <location>
        <begin position="12"/>
        <end position="36"/>
    </location>
</feature>
<feature type="transmembrane region" description="Helical" evidence="12">
    <location>
        <begin position="93"/>
        <end position="114"/>
    </location>
</feature>
<evidence type="ECO:0000256" key="11">
    <source>
        <dbReference type="ARBA" id="ARBA00035686"/>
    </source>
</evidence>
<dbReference type="CDD" id="cd06579">
    <property type="entry name" value="TM_PBP1_transp_AraH_like"/>
    <property type="match status" value="1"/>
</dbReference>
<name>A0A849CJ38_PASMD</name>
<feature type="transmembrane region" description="Helical" evidence="12">
    <location>
        <begin position="42"/>
        <end position="61"/>
    </location>
</feature>
<evidence type="ECO:0000313" key="13">
    <source>
        <dbReference type="EMBL" id="NNI79332.1"/>
    </source>
</evidence>
<reference evidence="13 14" key="1">
    <citation type="journal article" date="2018" name="Front. Microbiol.">
        <title>Genetic and Phylogenetic Characteristics of Pasteurella multocida Isolates From Different Host Species.</title>
        <authorList>
            <person name="Peng Z."/>
            <person name="Liang W."/>
            <person name="Wang F."/>
            <person name="Xu Z."/>
            <person name="Xie Z."/>
            <person name="Lian Z."/>
            <person name="Hua L."/>
            <person name="Zhou R."/>
            <person name="Chen H."/>
            <person name="Wu B."/>
        </authorList>
    </citation>
    <scope>NUCLEOTIDE SEQUENCE [LARGE SCALE GENOMIC DNA]</scope>
    <source>
        <strain evidence="13 14">HNA06</strain>
    </source>
</reference>
<keyword evidence="4" id="KW-1003">Cell membrane</keyword>
<keyword evidence="7 12" id="KW-0812">Transmembrane</keyword>
<keyword evidence="5" id="KW-0997">Cell inner membrane</keyword>
<evidence type="ECO:0000256" key="9">
    <source>
        <dbReference type="ARBA" id="ARBA00023136"/>
    </source>
</evidence>
<feature type="transmembrane region" description="Helical" evidence="12">
    <location>
        <begin position="121"/>
        <end position="142"/>
    </location>
</feature>
<comment type="function">
    <text evidence="10">Part of the binding-protein-dependent transport system for D-xylose. Probably responsible for the translocation of the substrate across the membrane.</text>
</comment>
<feature type="transmembrane region" description="Helical" evidence="12">
    <location>
        <begin position="68"/>
        <end position="87"/>
    </location>
</feature>
<feature type="transmembrane region" description="Helical" evidence="12">
    <location>
        <begin position="201"/>
        <end position="217"/>
    </location>
</feature>
<evidence type="ECO:0000313" key="14">
    <source>
        <dbReference type="Proteomes" id="UP000540079"/>
    </source>
</evidence>
<dbReference type="GO" id="GO:0022857">
    <property type="term" value="F:transmembrane transporter activity"/>
    <property type="evidence" value="ECO:0007669"/>
    <property type="project" value="InterPro"/>
</dbReference>
<evidence type="ECO:0000256" key="12">
    <source>
        <dbReference type="SAM" id="Phobius"/>
    </source>
</evidence>
<feature type="transmembrane region" description="Helical" evidence="12">
    <location>
        <begin position="162"/>
        <end position="181"/>
    </location>
</feature>
<keyword evidence="9 12" id="KW-0472">Membrane</keyword>
<dbReference type="InterPro" id="IPR001851">
    <property type="entry name" value="ABC_transp_permease"/>
</dbReference>
<evidence type="ECO:0000256" key="6">
    <source>
        <dbReference type="ARBA" id="ARBA00022597"/>
    </source>
</evidence>
<evidence type="ECO:0000256" key="4">
    <source>
        <dbReference type="ARBA" id="ARBA00022475"/>
    </source>
</evidence>
<comment type="similarity">
    <text evidence="2">Belongs to the binding-protein-dependent transport system permease family. AraH/RbsC subfamily.</text>
</comment>
<feature type="transmembrane region" description="Helical" evidence="12">
    <location>
        <begin position="351"/>
        <end position="367"/>
    </location>
</feature>
<feature type="transmembrane region" description="Helical" evidence="12">
    <location>
        <begin position="308"/>
        <end position="339"/>
    </location>
</feature>
<feature type="transmembrane region" description="Helical" evidence="12">
    <location>
        <begin position="275"/>
        <end position="296"/>
    </location>
</feature>
<keyword evidence="3" id="KW-0813">Transport</keyword>
<comment type="subcellular location">
    <subcellularLocation>
        <location evidence="1">Cell inner membrane</location>
        <topology evidence="1">Multi-pass membrane protein</topology>
    </subcellularLocation>
</comment>
<dbReference type="PANTHER" id="PTHR32196:SF32">
    <property type="entry name" value="XYLOSE TRANSPORT SYSTEM PERMEASE PROTEIN XYLH"/>
    <property type="match status" value="1"/>
</dbReference>
<evidence type="ECO:0000256" key="2">
    <source>
        <dbReference type="ARBA" id="ARBA00007942"/>
    </source>
</evidence>
<organism evidence="13 14">
    <name type="scientific">Pasteurella multocida</name>
    <dbReference type="NCBI Taxonomy" id="747"/>
    <lineage>
        <taxon>Bacteria</taxon>
        <taxon>Pseudomonadati</taxon>
        <taxon>Pseudomonadota</taxon>
        <taxon>Gammaproteobacteria</taxon>
        <taxon>Pasteurellales</taxon>
        <taxon>Pasteurellaceae</taxon>
        <taxon>Pasteurella</taxon>
    </lineage>
</organism>
<protein>
    <recommendedName>
        <fullName evidence="11">Xylose transport system permease protein XylH</fullName>
    </recommendedName>
</protein>
<dbReference type="AlphaFoldDB" id="A0A849CJ38"/>
<comment type="caution">
    <text evidence="13">The sequence shown here is derived from an EMBL/GenBank/DDBJ whole genome shotgun (WGS) entry which is preliminary data.</text>
</comment>
<dbReference type="RefSeq" id="WP_014668385.1">
    <property type="nucleotide sequence ID" value="NZ_CP030096.1"/>
</dbReference>
<evidence type="ECO:0000256" key="5">
    <source>
        <dbReference type="ARBA" id="ARBA00022519"/>
    </source>
</evidence>
<evidence type="ECO:0000256" key="8">
    <source>
        <dbReference type="ARBA" id="ARBA00022989"/>
    </source>
</evidence>
<evidence type="ECO:0000256" key="3">
    <source>
        <dbReference type="ARBA" id="ARBA00022448"/>
    </source>
</evidence>
<sequence length="375" mass="40043">MQKLKSINLQVYIMFIAIVIIMTFFSLATDGAYLSARNISNLLRQTSITGILAIGMVFIIISAEIDLSVGSLMGLLGGFAAITNVWWHWPLPLTILITLMLGLILGAWNGWWVAYQKVPSFIVTLAGMLAFRGILIGLTNGTTVSPISSDMTSIGQGYLPDILGMFLATFVLFCFIVWGGYQRKARQKLNLPVQSVTKETLTYATVAILVLGAIYLLNTYRGVPFPVLVLALLTIIGAFLARKTAFGRHVYAIGGNIEAARLSGISVEKVKMTIFALNGFLVAIAGLILSARLGAGAPSAGQNAELDAIAACVIGGASLAGGIGTIYGVVIGAFIIALLDNGMSMLDVPTFWQYIVKGGILLLAVWLDTISKKKM</sequence>
<dbReference type="EMBL" id="PPVL01000007">
    <property type="protein sequence ID" value="NNI79332.1"/>
    <property type="molecule type" value="Genomic_DNA"/>
</dbReference>
<accession>A0A849CJ38</accession>
<proteinExistence type="inferred from homology"/>
<feature type="transmembrane region" description="Helical" evidence="12">
    <location>
        <begin position="223"/>
        <end position="241"/>
    </location>
</feature>
<dbReference type="Proteomes" id="UP000540079">
    <property type="component" value="Unassembled WGS sequence"/>
</dbReference>
<evidence type="ECO:0000256" key="10">
    <source>
        <dbReference type="ARBA" id="ARBA00035611"/>
    </source>
</evidence>
<evidence type="ECO:0000256" key="7">
    <source>
        <dbReference type="ARBA" id="ARBA00022692"/>
    </source>
</evidence>
<evidence type="ECO:0000256" key="1">
    <source>
        <dbReference type="ARBA" id="ARBA00004429"/>
    </source>
</evidence>
<keyword evidence="6" id="KW-0762">Sugar transport</keyword>
<dbReference type="Pfam" id="PF02653">
    <property type="entry name" value="BPD_transp_2"/>
    <property type="match status" value="1"/>
</dbReference>
<gene>
    <name evidence="13" type="ORF">C2800_07870</name>
</gene>
<keyword evidence="8 12" id="KW-1133">Transmembrane helix</keyword>
<dbReference type="GO" id="GO:0005886">
    <property type="term" value="C:plasma membrane"/>
    <property type="evidence" value="ECO:0007669"/>
    <property type="project" value="UniProtKB-SubCell"/>
</dbReference>
<dbReference type="PANTHER" id="PTHR32196">
    <property type="entry name" value="ABC TRANSPORTER PERMEASE PROTEIN YPHD-RELATED-RELATED"/>
    <property type="match status" value="1"/>
</dbReference>